<dbReference type="OrthoDB" id="3263651at2759"/>
<sequence>MSMAVCPWLCVHGCVSMAVCPWLCVHGCASMAVRPWLCIHGCVVISALYPKALIISNMGHDKAEEEPLISPGSESSSGRPGLLGFVLADRSMSLPSPLTKAMSFDTCLKLHFHFCLWMYLSSPPHGAPLYEDNELNHLLEQMGLYEPDERLLELLDPQWDSPFGREVLQ</sequence>
<dbReference type="Proteomes" id="UP000886523">
    <property type="component" value="Unassembled WGS sequence"/>
</dbReference>
<name>A0A9P6BCC2_9AGAM</name>
<comment type="caution">
    <text evidence="2">The sequence shown here is derived from an EMBL/GenBank/DDBJ whole genome shotgun (WGS) entry which is preliminary data.</text>
</comment>
<evidence type="ECO:0000313" key="2">
    <source>
        <dbReference type="EMBL" id="KAF9521097.1"/>
    </source>
</evidence>
<organism evidence="2 3">
    <name type="scientific">Hydnum rufescens UP504</name>
    <dbReference type="NCBI Taxonomy" id="1448309"/>
    <lineage>
        <taxon>Eukaryota</taxon>
        <taxon>Fungi</taxon>
        <taxon>Dikarya</taxon>
        <taxon>Basidiomycota</taxon>
        <taxon>Agaricomycotina</taxon>
        <taxon>Agaricomycetes</taxon>
        <taxon>Cantharellales</taxon>
        <taxon>Hydnaceae</taxon>
        <taxon>Hydnum</taxon>
    </lineage>
</organism>
<dbReference type="EMBL" id="MU128909">
    <property type="protein sequence ID" value="KAF9521097.1"/>
    <property type="molecule type" value="Genomic_DNA"/>
</dbReference>
<proteinExistence type="predicted"/>
<keyword evidence="3" id="KW-1185">Reference proteome</keyword>
<keyword evidence="1" id="KW-0732">Signal</keyword>
<dbReference type="AlphaFoldDB" id="A0A9P6BCC2"/>
<accession>A0A9P6BCC2</accession>
<protein>
    <submittedName>
        <fullName evidence="2">Uncharacterized protein</fullName>
    </submittedName>
</protein>
<feature type="chain" id="PRO_5040493806" evidence="1">
    <location>
        <begin position="19"/>
        <end position="169"/>
    </location>
</feature>
<feature type="signal peptide" evidence="1">
    <location>
        <begin position="1"/>
        <end position="18"/>
    </location>
</feature>
<evidence type="ECO:0000313" key="3">
    <source>
        <dbReference type="Proteomes" id="UP000886523"/>
    </source>
</evidence>
<evidence type="ECO:0000256" key="1">
    <source>
        <dbReference type="SAM" id="SignalP"/>
    </source>
</evidence>
<gene>
    <name evidence="2" type="ORF">BS47DRAFT_10391</name>
</gene>
<reference evidence="2" key="1">
    <citation type="journal article" date="2020" name="Nat. Commun.">
        <title>Large-scale genome sequencing of mycorrhizal fungi provides insights into the early evolution of symbiotic traits.</title>
        <authorList>
            <person name="Miyauchi S."/>
            <person name="Kiss E."/>
            <person name="Kuo A."/>
            <person name="Drula E."/>
            <person name="Kohler A."/>
            <person name="Sanchez-Garcia M."/>
            <person name="Morin E."/>
            <person name="Andreopoulos B."/>
            <person name="Barry K.W."/>
            <person name="Bonito G."/>
            <person name="Buee M."/>
            <person name="Carver A."/>
            <person name="Chen C."/>
            <person name="Cichocki N."/>
            <person name="Clum A."/>
            <person name="Culley D."/>
            <person name="Crous P.W."/>
            <person name="Fauchery L."/>
            <person name="Girlanda M."/>
            <person name="Hayes R.D."/>
            <person name="Keri Z."/>
            <person name="LaButti K."/>
            <person name="Lipzen A."/>
            <person name="Lombard V."/>
            <person name="Magnuson J."/>
            <person name="Maillard F."/>
            <person name="Murat C."/>
            <person name="Nolan M."/>
            <person name="Ohm R.A."/>
            <person name="Pangilinan J."/>
            <person name="Pereira M.F."/>
            <person name="Perotto S."/>
            <person name="Peter M."/>
            <person name="Pfister S."/>
            <person name="Riley R."/>
            <person name="Sitrit Y."/>
            <person name="Stielow J.B."/>
            <person name="Szollosi G."/>
            <person name="Zifcakova L."/>
            <person name="Stursova M."/>
            <person name="Spatafora J.W."/>
            <person name="Tedersoo L."/>
            <person name="Vaario L.M."/>
            <person name="Yamada A."/>
            <person name="Yan M."/>
            <person name="Wang P."/>
            <person name="Xu J."/>
            <person name="Bruns T."/>
            <person name="Baldrian P."/>
            <person name="Vilgalys R."/>
            <person name="Dunand C."/>
            <person name="Henrissat B."/>
            <person name="Grigoriev I.V."/>
            <person name="Hibbett D."/>
            <person name="Nagy L.G."/>
            <person name="Martin F.M."/>
        </authorList>
    </citation>
    <scope>NUCLEOTIDE SEQUENCE</scope>
    <source>
        <strain evidence="2">UP504</strain>
    </source>
</reference>